<name>A0A2S0U417_9AGAM</name>
<reference evidence="2" key="1">
    <citation type="journal article" date="2018" name="Int. J. Biol. Macromol.">
        <title>Characterization and comparative mitogenomic analysis of six newly sequenced mitochondrial genomes from ectomycorrhizal fungi (Russula) and phylogenetic analysis of the Agaricomycetes.</title>
        <authorList>
            <person name="Li Q."/>
            <person name="Wang Q."/>
            <person name="Chen C."/>
            <person name="Jin X."/>
            <person name="Chen Z."/>
            <person name="Xiong C."/>
            <person name="Li P."/>
            <person name="Zhao J."/>
            <person name="Huang W."/>
        </authorList>
    </citation>
    <scope>NUCLEOTIDE SEQUENCE</scope>
</reference>
<dbReference type="AlphaFoldDB" id="A0A2S0U417"/>
<dbReference type="GeneID" id="36940920"/>
<accession>A0A2S0U417</accession>
<evidence type="ECO:0000313" key="2">
    <source>
        <dbReference type="EMBL" id="AWB36226.1"/>
    </source>
</evidence>
<dbReference type="EMBL" id="MH138076">
    <property type="protein sequence ID" value="AWB36226.1"/>
    <property type="molecule type" value="Genomic_DNA"/>
</dbReference>
<evidence type="ECO:0000256" key="1">
    <source>
        <dbReference type="SAM" id="MobiDB-lite"/>
    </source>
</evidence>
<feature type="compositionally biased region" description="Basic and acidic residues" evidence="1">
    <location>
        <begin position="86"/>
        <end position="117"/>
    </location>
</feature>
<keyword evidence="2" id="KW-0496">Mitochondrion</keyword>
<organism evidence="2">
    <name type="scientific">Russula virescens</name>
    <dbReference type="NCBI Taxonomy" id="71688"/>
    <lineage>
        <taxon>Eukaryota</taxon>
        <taxon>Fungi</taxon>
        <taxon>Dikarya</taxon>
        <taxon>Basidiomycota</taxon>
        <taxon>Agaricomycotina</taxon>
        <taxon>Agaricomycetes</taxon>
        <taxon>Russulales</taxon>
        <taxon>Russulaceae</taxon>
        <taxon>Russula</taxon>
    </lineage>
</organism>
<protein>
    <submittedName>
        <fullName evidence="2">Uncharacterized protein</fullName>
    </submittedName>
</protein>
<geneLocation type="mitochondrion" evidence="2"/>
<proteinExistence type="predicted"/>
<dbReference type="RefSeq" id="YP_009487324.1">
    <property type="nucleotide sequence ID" value="NC_037777.1"/>
</dbReference>
<sequence>MLKFSILNISIILSLLLDYYEIINSNPWVNLYCEIIIISLVILIAGRSTDKILKGLQGTASATVIARGAIDAYKAWESNNDDEDNSKENNNKNDIKKEEAKNEDNKDEVNNNKTNEK</sequence>
<feature type="region of interest" description="Disordered" evidence="1">
    <location>
        <begin position="77"/>
        <end position="117"/>
    </location>
</feature>
<gene>
    <name evidence="2" type="primary">orf117</name>
</gene>